<evidence type="ECO:0000256" key="1">
    <source>
        <dbReference type="SAM" id="MobiDB-lite"/>
    </source>
</evidence>
<feature type="compositionally biased region" description="Polar residues" evidence="1">
    <location>
        <begin position="1"/>
        <end position="29"/>
    </location>
</feature>
<proteinExistence type="predicted"/>
<keyword evidence="3" id="KW-1185">Reference proteome</keyword>
<accession>A0A0C3L9J5</accession>
<dbReference type="HOGENOM" id="CLU_1788245_0_0_1"/>
<feature type="region of interest" description="Disordered" evidence="1">
    <location>
        <begin position="85"/>
        <end position="145"/>
    </location>
</feature>
<dbReference type="Proteomes" id="UP000054248">
    <property type="component" value="Unassembled WGS sequence"/>
</dbReference>
<name>A0A0C3L9J5_9AGAM</name>
<sequence length="145" mass="15287">MNFTSSSLVPSPTETASYLSPATISPQSKLDSDLGGLSSAEHSPPPYEPPLDATEDYSFSPSILSQRLPTKASGRTALFAAQPKHYVPSPLGQGGMKLVDPDRPPEIPRASKPSLKNVQASNGRRPAKIASTLPPVPNLSMNSAH</sequence>
<dbReference type="EMBL" id="KN823307">
    <property type="protein sequence ID" value="KIO18172.1"/>
    <property type="molecule type" value="Genomic_DNA"/>
</dbReference>
<evidence type="ECO:0000313" key="2">
    <source>
        <dbReference type="EMBL" id="KIO18172.1"/>
    </source>
</evidence>
<evidence type="ECO:0000313" key="3">
    <source>
        <dbReference type="Proteomes" id="UP000054248"/>
    </source>
</evidence>
<dbReference type="OrthoDB" id="3282826at2759"/>
<reference evidence="2 3" key="1">
    <citation type="submission" date="2014-04" db="EMBL/GenBank/DDBJ databases">
        <authorList>
            <consortium name="DOE Joint Genome Institute"/>
            <person name="Kuo A."/>
            <person name="Girlanda M."/>
            <person name="Perotto S."/>
            <person name="Kohler A."/>
            <person name="Nagy L.G."/>
            <person name="Floudas D."/>
            <person name="Copeland A."/>
            <person name="Barry K.W."/>
            <person name="Cichocki N."/>
            <person name="Veneault-Fourrey C."/>
            <person name="LaButti K."/>
            <person name="Lindquist E.A."/>
            <person name="Lipzen A."/>
            <person name="Lundell T."/>
            <person name="Morin E."/>
            <person name="Murat C."/>
            <person name="Sun H."/>
            <person name="Tunlid A."/>
            <person name="Henrissat B."/>
            <person name="Grigoriev I.V."/>
            <person name="Hibbett D.S."/>
            <person name="Martin F."/>
            <person name="Nordberg H.P."/>
            <person name="Cantor M.N."/>
            <person name="Hua S.X."/>
        </authorList>
    </citation>
    <scope>NUCLEOTIDE SEQUENCE [LARGE SCALE GENOMIC DNA]</scope>
    <source>
        <strain evidence="2 3">MUT 4182</strain>
    </source>
</reference>
<organism evidence="2 3">
    <name type="scientific">Tulasnella calospora MUT 4182</name>
    <dbReference type="NCBI Taxonomy" id="1051891"/>
    <lineage>
        <taxon>Eukaryota</taxon>
        <taxon>Fungi</taxon>
        <taxon>Dikarya</taxon>
        <taxon>Basidiomycota</taxon>
        <taxon>Agaricomycotina</taxon>
        <taxon>Agaricomycetes</taxon>
        <taxon>Cantharellales</taxon>
        <taxon>Tulasnellaceae</taxon>
        <taxon>Tulasnella</taxon>
    </lineage>
</organism>
<reference evidence="3" key="2">
    <citation type="submission" date="2015-01" db="EMBL/GenBank/DDBJ databases">
        <title>Evolutionary Origins and Diversification of the Mycorrhizal Mutualists.</title>
        <authorList>
            <consortium name="DOE Joint Genome Institute"/>
            <consortium name="Mycorrhizal Genomics Consortium"/>
            <person name="Kohler A."/>
            <person name="Kuo A."/>
            <person name="Nagy L.G."/>
            <person name="Floudas D."/>
            <person name="Copeland A."/>
            <person name="Barry K.W."/>
            <person name="Cichocki N."/>
            <person name="Veneault-Fourrey C."/>
            <person name="LaButti K."/>
            <person name="Lindquist E.A."/>
            <person name="Lipzen A."/>
            <person name="Lundell T."/>
            <person name="Morin E."/>
            <person name="Murat C."/>
            <person name="Riley R."/>
            <person name="Ohm R."/>
            <person name="Sun H."/>
            <person name="Tunlid A."/>
            <person name="Henrissat B."/>
            <person name="Grigoriev I.V."/>
            <person name="Hibbett D.S."/>
            <person name="Martin F."/>
        </authorList>
    </citation>
    <scope>NUCLEOTIDE SEQUENCE [LARGE SCALE GENOMIC DNA]</scope>
    <source>
        <strain evidence="3">MUT 4182</strain>
    </source>
</reference>
<dbReference type="AlphaFoldDB" id="A0A0C3L9J5"/>
<protein>
    <submittedName>
        <fullName evidence="2">Uncharacterized protein</fullName>
    </submittedName>
</protein>
<gene>
    <name evidence="2" type="ORF">M407DRAFT_162092</name>
</gene>
<feature type="compositionally biased region" description="Polar residues" evidence="1">
    <location>
        <begin position="57"/>
        <end position="68"/>
    </location>
</feature>
<feature type="region of interest" description="Disordered" evidence="1">
    <location>
        <begin position="1"/>
        <end position="70"/>
    </location>
</feature>